<evidence type="ECO:0000313" key="3">
    <source>
        <dbReference type="EMBL" id="CCW35414.1"/>
    </source>
</evidence>
<dbReference type="Proteomes" id="UP000014227">
    <property type="component" value="Chromosome I"/>
</dbReference>
<keyword evidence="1" id="KW-0175">Coiled coil</keyword>
<evidence type="ECO:0000313" key="4">
    <source>
        <dbReference type="Proteomes" id="UP000014227"/>
    </source>
</evidence>
<dbReference type="HOGENOM" id="CLU_1871736_0_0_0"/>
<dbReference type="InParanoid" id="S0EZ28"/>
<sequence length="136" mass="14899">MAQPTHGTASGLQAPAELTTPQEDNKQVALAVVHQKVANELLPVQPSFNASKAYTESTTANTAIPNNVSESRKAEASQAGPSREKLGEYAAAILECATLEEQHQSIKEILGSSVQRYQNQIQQLEQRRQQLYQQIQ</sequence>
<evidence type="ECO:0000256" key="2">
    <source>
        <dbReference type="SAM" id="MobiDB-lite"/>
    </source>
</evidence>
<feature type="region of interest" description="Disordered" evidence="2">
    <location>
        <begin position="1"/>
        <end position="23"/>
    </location>
</feature>
<feature type="coiled-coil region" evidence="1">
    <location>
        <begin position="107"/>
        <end position="134"/>
    </location>
</feature>
<dbReference type="EMBL" id="HF951689">
    <property type="protein sequence ID" value="CCW35414.1"/>
    <property type="molecule type" value="Genomic_DNA"/>
</dbReference>
<keyword evidence="4" id="KW-1185">Reference proteome</keyword>
<feature type="compositionally biased region" description="Polar residues" evidence="2">
    <location>
        <begin position="1"/>
        <end position="11"/>
    </location>
</feature>
<organism evidence="3 4">
    <name type="scientific">Chthonomonas calidirosea (strain DSM 23976 / ICMP 18418 / T49)</name>
    <dbReference type="NCBI Taxonomy" id="1303518"/>
    <lineage>
        <taxon>Bacteria</taxon>
        <taxon>Bacillati</taxon>
        <taxon>Armatimonadota</taxon>
        <taxon>Chthonomonadia</taxon>
        <taxon>Chthonomonadales</taxon>
        <taxon>Chthonomonadaceae</taxon>
        <taxon>Chthonomonas</taxon>
    </lineage>
</organism>
<dbReference type="KEGG" id="ccz:CCALI_01598"/>
<protein>
    <submittedName>
        <fullName evidence="3">Uncharacterized protein</fullName>
    </submittedName>
</protein>
<evidence type="ECO:0000256" key="1">
    <source>
        <dbReference type="SAM" id="Coils"/>
    </source>
</evidence>
<name>S0EZ28_CHTCT</name>
<proteinExistence type="predicted"/>
<dbReference type="PATRIC" id="fig|1303518.3.peg.1640"/>
<dbReference type="AlphaFoldDB" id="S0EZ28"/>
<gene>
    <name evidence="3" type="ORF">CCALI_01598</name>
</gene>
<feature type="compositionally biased region" description="Polar residues" evidence="2">
    <location>
        <begin position="53"/>
        <end position="69"/>
    </location>
</feature>
<dbReference type="RefSeq" id="WP_016482947.1">
    <property type="nucleotide sequence ID" value="NC_021487.1"/>
</dbReference>
<accession>S0EZ28</accession>
<feature type="region of interest" description="Disordered" evidence="2">
    <location>
        <begin position="53"/>
        <end position="83"/>
    </location>
</feature>
<reference evidence="4" key="1">
    <citation type="submission" date="2013-03" db="EMBL/GenBank/DDBJ databases">
        <title>Genome sequence of Chthonomonas calidirosea, the first sequenced genome from the Armatimonadetes phylum (formally candidate division OP10).</title>
        <authorList>
            <person name="Lee K.C.Y."/>
            <person name="Morgan X.C."/>
            <person name="Dunfield P.F."/>
            <person name="Tamas I."/>
            <person name="Houghton K.M."/>
            <person name="Vyssotski M."/>
            <person name="Ryan J.L.J."/>
            <person name="Lagutin K."/>
            <person name="McDonald I.R."/>
            <person name="Stott M.B."/>
        </authorList>
    </citation>
    <scope>NUCLEOTIDE SEQUENCE [LARGE SCALE GENOMIC DNA]</scope>
    <source>
        <strain evidence="4">DSM 23976 / ICMP 18418 / T49</strain>
    </source>
</reference>